<evidence type="ECO:0000256" key="6">
    <source>
        <dbReference type="ARBA" id="ARBA00022918"/>
    </source>
</evidence>
<name>A0A5B6X1U8_9ROSI</name>
<sequence length="117" mass="13989">MIWQHYLYGEKCHVFTVYKSLKYLMTQKELNLWQQRWLELLKDFDWIIDYHSSNANWKLAKDGQTVDFSISIDGSLYFHNRLCVPTDSEFKQNILNGAYSSVYSMHPSSNKMYCDLN</sequence>
<accession>A0A5B6X1U8</accession>
<gene>
    <name evidence="8" type="ORF">EPI10_030842</name>
</gene>
<evidence type="ECO:0000256" key="4">
    <source>
        <dbReference type="ARBA" id="ARBA00022759"/>
    </source>
</evidence>
<keyword evidence="3" id="KW-0540">Nuclease</keyword>
<evidence type="ECO:0000256" key="5">
    <source>
        <dbReference type="ARBA" id="ARBA00022801"/>
    </source>
</evidence>
<reference evidence="9" key="1">
    <citation type="journal article" date="2019" name="Plant Biotechnol. J.">
        <title>Genome sequencing of the Australian wild diploid species Gossypium australe highlights disease resistance and delayed gland morphogenesis.</title>
        <authorList>
            <person name="Cai Y."/>
            <person name="Cai X."/>
            <person name="Wang Q."/>
            <person name="Wang P."/>
            <person name="Zhang Y."/>
            <person name="Cai C."/>
            <person name="Xu Y."/>
            <person name="Wang K."/>
            <person name="Zhou Z."/>
            <person name="Wang C."/>
            <person name="Geng S."/>
            <person name="Li B."/>
            <person name="Dong Q."/>
            <person name="Hou Y."/>
            <person name="Wang H."/>
            <person name="Ai P."/>
            <person name="Liu Z."/>
            <person name="Yi F."/>
            <person name="Sun M."/>
            <person name="An G."/>
            <person name="Cheng J."/>
            <person name="Zhang Y."/>
            <person name="Shi Q."/>
            <person name="Xie Y."/>
            <person name="Shi X."/>
            <person name="Chang Y."/>
            <person name="Huang F."/>
            <person name="Chen Y."/>
            <person name="Hong S."/>
            <person name="Mi L."/>
            <person name="Sun Q."/>
            <person name="Zhang L."/>
            <person name="Zhou B."/>
            <person name="Peng R."/>
            <person name="Zhang X."/>
            <person name="Liu F."/>
        </authorList>
    </citation>
    <scope>NUCLEOTIDE SEQUENCE [LARGE SCALE GENOMIC DNA]</scope>
    <source>
        <strain evidence="9">cv. PA1801</strain>
    </source>
</reference>
<keyword evidence="1" id="KW-0808">Transferase</keyword>
<evidence type="ECO:0000256" key="2">
    <source>
        <dbReference type="ARBA" id="ARBA00022695"/>
    </source>
</evidence>
<dbReference type="Proteomes" id="UP000325315">
    <property type="component" value="Unassembled WGS sequence"/>
</dbReference>
<keyword evidence="2" id="KW-0548">Nucleotidyltransferase</keyword>
<dbReference type="GO" id="GO:0004519">
    <property type="term" value="F:endonuclease activity"/>
    <property type="evidence" value="ECO:0007669"/>
    <property type="project" value="UniProtKB-KW"/>
</dbReference>
<dbReference type="InterPro" id="IPR041373">
    <property type="entry name" value="RT_RNaseH"/>
</dbReference>
<protein>
    <submittedName>
        <fullName evidence="8">Integrase</fullName>
    </submittedName>
</protein>
<evidence type="ECO:0000259" key="7">
    <source>
        <dbReference type="Pfam" id="PF17917"/>
    </source>
</evidence>
<dbReference type="OrthoDB" id="1738613at2759"/>
<evidence type="ECO:0000256" key="3">
    <source>
        <dbReference type="ARBA" id="ARBA00022722"/>
    </source>
</evidence>
<proteinExistence type="predicted"/>
<comment type="caution">
    <text evidence="8">The sequence shown here is derived from an EMBL/GenBank/DDBJ whole genome shotgun (WGS) entry which is preliminary data.</text>
</comment>
<dbReference type="GO" id="GO:0003964">
    <property type="term" value="F:RNA-directed DNA polymerase activity"/>
    <property type="evidence" value="ECO:0007669"/>
    <property type="project" value="UniProtKB-KW"/>
</dbReference>
<dbReference type="GO" id="GO:0016787">
    <property type="term" value="F:hydrolase activity"/>
    <property type="evidence" value="ECO:0007669"/>
    <property type="project" value="UniProtKB-KW"/>
</dbReference>
<dbReference type="InterPro" id="IPR043502">
    <property type="entry name" value="DNA/RNA_pol_sf"/>
</dbReference>
<evidence type="ECO:0000313" key="8">
    <source>
        <dbReference type="EMBL" id="KAA3486985.1"/>
    </source>
</evidence>
<organism evidence="8 9">
    <name type="scientific">Gossypium australe</name>
    <dbReference type="NCBI Taxonomy" id="47621"/>
    <lineage>
        <taxon>Eukaryota</taxon>
        <taxon>Viridiplantae</taxon>
        <taxon>Streptophyta</taxon>
        <taxon>Embryophyta</taxon>
        <taxon>Tracheophyta</taxon>
        <taxon>Spermatophyta</taxon>
        <taxon>Magnoliopsida</taxon>
        <taxon>eudicotyledons</taxon>
        <taxon>Gunneridae</taxon>
        <taxon>Pentapetalae</taxon>
        <taxon>rosids</taxon>
        <taxon>malvids</taxon>
        <taxon>Malvales</taxon>
        <taxon>Malvaceae</taxon>
        <taxon>Malvoideae</taxon>
        <taxon>Gossypium</taxon>
    </lineage>
</organism>
<dbReference type="EMBL" id="SMMG02000001">
    <property type="protein sequence ID" value="KAA3486985.1"/>
    <property type="molecule type" value="Genomic_DNA"/>
</dbReference>
<keyword evidence="5" id="KW-0378">Hydrolase</keyword>
<evidence type="ECO:0000256" key="1">
    <source>
        <dbReference type="ARBA" id="ARBA00022679"/>
    </source>
</evidence>
<keyword evidence="9" id="KW-1185">Reference proteome</keyword>
<feature type="domain" description="Reverse transcriptase RNase H-like" evidence="7">
    <location>
        <begin position="3"/>
        <end position="44"/>
    </location>
</feature>
<dbReference type="AlphaFoldDB" id="A0A5B6X1U8"/>
<evidence type="ECO:0000313" key="9">
    <source>
        <dbReference type="Proteomes" id="UP000325315"/>
    </source>
</evidence>
<dbReference type="Pfam" id="PF17917">
    <property type="entry name" value="RT_RNaseH"/>
    <property type="match status" value="1"/>
</dbReference>
<keyword evidence="4" id="KW-0255">Endonuclease</keyword>
<dbReference type="SUPFAM" id="SSF56672">
    <property type="entry name" value="DNA/RNA polymerases"/>
    <property type="match status" value="1"/>
</dbReference>
<keyword evidence="6" id="KW-0695">RNA-directed DNA polymerase</keyword>